<dbReference type="Proteomes" id="UP000646827">
    <property type="component" value="Unassembled WGS sequence"/>
</dbReference>
<evidence type="ECO:0000256" key="1">
    <source>
        <dbReference type="ARBA" id="ARBA00006432"/>
    </source>
</evidence>
<dbReference type="Pfam" id="PF13193">
    <property type="entry name" value="AMP-binding_C"/>
    <property type="match status" value="1"/>
</dbReference>
<dbReference type="AlphaFoldDB" id="A0A8H7RVC7"/>
<dbReference type="Gene3D" id="3.30.300.30">
    <property type="match status" value="1"/>
</dbReference>
<evidence type="ECO:0000256" key="2">
    <source>
        <dbReference type="ARBA" id="ARBA00022598"/>
    </source>
</evidence>
<dbReference type="PANTHER" id="PTHR24096:SF149">
    <property type="entry name" value="AMP-BINDING DOMAIN-CONTAINING PROTEIN-RELATED"/>
    <property type="match status" value="1"/>
</dbReference>
<feature type="domain" description="AMP-binding enzyme C-terminal" evidence="3">
    <location>
        <begin position="77"/>
        <end position="161"/>
    </location>
</feature>
<dbReference type="PANTHER" id="PTHR24096">
    <property type="entry name" value="LONG-CHAIN-FATTY-ACID--COA LIGASE"/>
    <property type="match status" value="1"/>
</dbReference>
<gene>
    <name evidence="4" type="ORF">INT45_004064</name>
</gene>
<feature type="non-terminal residue" evidence="4">
    <location>
        <position position="1"/>
    </location>
</feature>
<evidence type="ECO:0000313" key="4">
    <source>
        <dbReference type="EMBL" id="KAG2217937.1"/>
    </source>
</evidence>
<name>A0A8H7RVC7_9FUNG</name>
<proteinExistence type="inferred from homology"/>
<dbReference type="InterPro" id="IPR045851">
    <property type="entry name" value="AMP-bd_C_sf"/>
</dbReference>
<sequence length="180" mass="20020">MFKEVPIGQAGELYLKGPNIMIGYKGNPEATAETIDRDGYLHSGDIVKSDKDGNIFLVDRIKELIKYKGFQVAPADLESVLHDCPYVADAVVVSINDNRQNTEVPLALVVLPSGTNMYNTEVVRSMSSKILVWVNERVANHKQLRGGVLVIDKIPRNAAGKLLRREAKELYNKQQKQASK</sequence>
<dbReference type="GO" id="GO:0016405">
    <property type="term" value="F:CoA-ligase activity"/>
    <property type="evidence" value="ECO:0007669"/>
    <property type="project" value="TreeGrafter"/>
</dbReference>
<dbReference type="OrthoDB" id="1898221at2759"/>
<dbReference type="SUPFAM" id="SSF56801">
    <property type="entry name" value="Acetyl-CoA synthetase-like"/>
    <property type="match status" value="1"/>
</dbReference>
<dbReference type="EMBL" id="JAEPRB010000262">
    <property type="protein sequence ID" value="KAG2217937.1"/>
    <property type="molecule type" value="Genomic_DNA"/>
</dbReference>
<organism evidence="4 5">
    <name type="scientific">Circinella minor</name>
    <dbReference type="NCBI Taxonomy" id="1195481"/>
    <lineage>
        <taxon>Eukaryota</taxon>
        <taxon>Fungi</taxon>
        <taxon>Fungi incertae sedis</taxon>
        <taxon>Mucoromycota</taxon>
        <taxon>Mucoromycotina</taxon>
        <taxon>Mucoromycetes</taxon>
        <taxon>Mucorales</taxon>
        <taxon>Lichtheimiaceae</taxon>
        <taxon>Circinella</taxon>
    </lineage>
</organism>
<keyword evidence="5" id="KW-1185">Reference proteome</keyword>
<reference evidence="4 5" key="1">
    <citation type="submission" date="2020-12" db="EMBL/GenBank/DDBJ databases">
        <title>Metabolic potential, ecology and presence of endohyphal bacteria is reflected in genomic diversity of Mucoromycotina.</title>
        <authorList>
            <person name="Muszewska A."/>
            <person name="Okrasinska A."/>
            <person name="Steczkiewicz K."/>
            <person name="Drgas O."/>
            <person name="Orlowska M."/>
            <person name="Perlinska-Lenart U."/>
            <person name="Aleksandrzak-Piekarczyk T."/>
            <person name="Szatraj K."/>
            <person name="Zielenkiewicz U."/>
            <person name="Pilsyk S."/>
            <person name="Malc E."/>
            <person name="Mieczkowski P."/>
            <person name="Kruszewska J.S."/>
            <person name="Biernat P."/>
            <person name="Pawlowska J."/>
        </authorList>
    </citation>
    <scope>NUCLEOTIDE SEQUENCE [LARGE SCALE GENOMIC DNA]</scope>
    <source>
        <strain evidence="4 5">CBS 142.35</strain>
    </source>
</reference>
<dbReference type="Gene3D" id="3.40.50.12780">
    <property type="entry name" value="N-terminal domain of ligase-like"/>
    <property type="match status" value="1"/>
</dbReference>
<evidence type="ECO:0000259" key="3">
    <source>
        <dbReference type="Pfam" id="PF13193"/>
    </source>
</evidence>
<keyword evidence="2" id="KW-0436">Ligase</keyword>
<dbReference type="InterPro" id="IPR042099">
    <property type="entry name" value="ANL_N_sf"/>
</dbReference>
<evidence type="ECO:0000313" key="5">
    <source>
        <dbReference type="Proteomes" id="UP000646827"/>
    </source>
</evidence>
<dbReference type="InterPro" id="IPR025110">
    <property type="entry name" value="AMP-bd_C"/>
</dbReference>
<protein>
    <recommendedName>
        <fullName evidence="3">AMP-binding enzyme C-terminal domain-containing protein</fullName>
    </recommendedName>
</protein>
<comment type="caution">
    <text evidence="4">The sequence shown here is derived from an EMBL/GenBank/DDBJ whole genome shotgun (WGS) entry which is preliminary data.</text>
</comment>
<comment type="similarity">
    <text evidence="1">Belongs to the ATP-dependent AMP-binding enzyme family.</text>
</comment>
<accession>A0A8H7RVC7</accession>